<accession>A0ACC3BTB6</accession>
<dbReference type="EMBL" id="CM020618">
    <property type="protein sequence ID" value="KAK1861271.1"/>
    <property type="molecule type" value="Genomic_DNA"/>
</dbReference>
<comment type="caution">
    <text evidence="1">The sequence shown here is derived from an EMBL/GenBank/DDBJ whole genome shotgun (WGS) entry which is preliminary data.</text>
</comment>
<gene>
    <name evidence="1" type="ORF">I4F81_003855</name>
</gene>
<keyword evidence="2" id="KW-1185">Reference proteome</keyword>
<reference evidence="1" key="1">
    <citation type="submission" date="2019-11" db="EMBL/GenBank/DDBJ databases">
        <title>Nori genome reveals adaptations in red seaweeds to the harsh intertidal environment.</title>
        <authorList>
            <person name="Wang D."/>
            <person name="Mao Y."/>
        </authorList>
    </citation>
    <scope>NUCLEOTIDE SEQUENCE</scope>
    <source>
        <tissue evidence="1">Gametophyte</tissue>
    </source>
</reference>
<name>A0ACC3BTB6_PYRYE</name>
<dbReference type="Proteomes" id="UP000798662">
    <property type="component" value="Chromosome 1"/>
</dbReference>
<proteinExistence type="predicted"/>
<protein>
    <submittedName>
        <fullName evidence="1">Uncharacterized protein</fullName>
    </submittedName>
</protein>
<evidence type="ECO:0000313" key="1">
    <source>
        <dbReference type="EMBL" id="KAK1861271.1"/>
    </source>
</evidence>
<evidence type="ECO:0000313" key="2">
    <source>
        <dbReference type="Proteomes" id="UP000798662"/>
    </source>
</evidence>
<organism evidence="1 2">
    <name type="scientific">Pyropia yezoensis</name>
    <name type="common">Susabi-nori</name>
    <name type="synonym">Porphyra yezoensis</name>
    <dbReference type="NCBI Taxonomy" id="2788"/>
    <lineage>
        <taxon>Eukaryota</taxon>
        <taxon>Rhodophyta</taxon>
        <taxon>Bangiophyceae</taxon>
        <taxon>Bangiales</taxon>
        <taxon>Bangiaceae</taxon>
        <taxon>Pyropia</taxon>
    </lineage>
</organism>
<sequence>MATAEEATGAAAGAPMAAAGVAAGGTVPPGVCPVVGCRVVLRGAVADRAGLAHLSQAHVIGEVPAATATELGLGGCRWCGRPYRAQRGPRGRSSLSAHEALCRLNPRRQRARVVAAAAPAAAAGDGGDARGAGAAQGAAAAGEGHMLFAADPPAWVAARADFLRRAAPTAADWSPLVASGARTVAHVPAALLGAWRVLAADALDWVRREPEQQHAWLWLLLLPSLLLHVPAVAPATAPDAPLPPLTHHVRAEAVLNGEFSTALADRNAGVWRPSWRRRLDGRRRVVRGGDQAATGLAPSQRRALRLVRAGRLSAAARALVADEPAPHSAAVWRKALLLFPPAASASTSAASVEAEFGDLLADAADFGDAATVPRGVTREAMTDAIRRAPRGAAPGPSGLRVEHLWALEGGGQDALVGVLELLVSEAAVTRVPAAAAHALAGADLLLLAKPGGVGPDGLPGLRPIGMPETLRKLAASALAATVRGAAAELLAPAQLGVGVPSACERLVHELEAHLAHHPQHAVVQLDYRNAFNLVSRAAAAAVLRRALPPLAPYLEWVYGGEEAPTVYGWAAPAEGAGESGGADDGGDDGGGDGGDDGGGNGGDAGGGDGGDNGDGDGGDGAAPVADGPPPLPVPLPPPPPTRLALRAERGAQQGDPLGPLLHAAALWLVLRRLRDGHPGVLVRAFHDDVVAAGTPEDLAAVMADAATVGASVDAELAPAKCTGWSPAGAAAPPGWGGKWAAEGVVQFSVPLGGAAFVSAGVDGLVADQRRLVAAIAALPAEELQSQLLLLRLCAGPRANYWLRCLPLEAGARLAAAVDADAKTALGGMLCDARDSTATREAVLERAALPPAMGGLGALLGLLAAHEAHCMAPASGLLWSLARGGPNAAADEAADPLAPPLPPPPHYPEYSAGATDSTSADRPHSPALYSPPTWQSLLGGEAPAAQRDLSRPAHAAARARIYAELSLWRRAGMAACQGGGAARWLSALPTLGTTGTTMHGVGMRAAARLWLGAPPRSVPPAPRCRCGRDADADGRHFLSACPEQSSGHARLHHHLVHLVAEALRRTPSWGGVEVEAVVDRGRGALRPDLRATHASSGAVVWADASVTAPFGPRTTAPTAASPLRAVAAETRERDKVAKYATSLPGPAASHTFTPLVWEAFGRIGPATAKWLRGAMRGPALAGVRSTLLTRVSVALWRSHSRAVSLGYSRCFGTGGEVPAGDVGGPLGPRDHFVRVGERIGE</sequence>